<feature type="non-terminal residue" evidence="1">
    <location>
        <position position="1"/>
    </location>
</feature>
<name>W1YA98_9ZZZZ</name>
<comment type="caution">
    <text evidence="1">The sequence shown here is derived from an EMBL/GenBank/DDBJ whole genome shotgun (WGS) entry which is preliminary data.</text>
</comment>
<sequence>EGILAENLNQDEINTFLNLLNKIRTNIE</sequence>
<evidence type="ECO:0000313" key="1">
    <source>
        <dbReference type="EMBL" id="ETJ39427.1"/>
    </source>
</evidence>
<reference evidence="1" key="1">
    <citation type="submission" date="2013-12" db="EMBL/GenBank/DDBJ databases">
        <title>A Varibaculum cambriense genome reconstructed from a premature infant gut community with otherwise low bacterial novelty that shifts toward anaerobic metabolism during the third week of life.</title>
        <authorList>
            <person name="Brown C.T."/>
            <person name="Sharon I."/>
            <person name="Thomas B.C."/>
            <person name="Castelle C.J."/>
            <person name="Morowitz M.J."/>
            <person name="Banfield J.F."/>
        </authorList>
    </citation>
    <scope>NUCLEOTIDE SEQUENCE</scope>
</reference>
<dbReference type="AlphaFoldDB" id="W1YA98"/>
<dbReference type="EMBL" id="AZMM01006707">
    <property type="protein sequence ID" value="ETJ39427.1"/>
    <property type="molecule type" value="Genomic_DNA"/>
</dbReference>
<proteinExistence type="predicted"/>
<protein>
    <submittedName>
        <fullName evidence="1">Uncharacterized protein</fullName>
    </submittedName>
</protein>
<gene>
    <name evidence="1" type="ORF">Q604_UNBC06707G0001</name>
</gene>
<organism evidence="1">
    <name type="scientific">human gut metagenome</name>
    <dbReference type="NCBI Taxonomy" id="408170"/>
    <lineage>
        <taxon>unclassified sequences</taxon>
        <taxon>metagenomes</taxon>
        <taxon>organismal metagenomes</taxon>
    </lineage>
</organism>
<accession>W1YA98</accession>